<name>A0A2W5A1U8_9CYAN</name>
<keyword evidence="1 8" id="KW-0723">Serine/threonine-protein kinase</keyword>
<evidence type="ECO:0000256" key="3">
    <source>
        <dbReference type="ARBA" id="ARBA00022741"/>
    </source>
</evidence>
<protein>
    <recommendedName>
        <fullName evidence="8">Serine/threonine-protein kinase B</fullName>
        <ecNumber evidence="8">2.7.11.1</ecNumber>
    </recommendedName>
</protein>
<keyword evidence="5 8" id="KW-0067">ATP-binding</keyword>
<evidence type="ECO:0000313" key="11">
    <source>
        <dbReference type="EMBL" id="PZO61148.1"/>
    </source>
</evidence>
<sequence length="502" mass="55686">MTYCIAPGCPAPKNLLNARLCKTCGSKLWLRDRYRVLGALGRGGFGATFLARDQSLPGYPSCVIKQLRPTTSAPNLLEMARDLFQREASILGKIGNHPQLPRLLDYFELGHEFYLVQEYVSGATLQKEVKHGGPFSEAGVKQFLAEILPVVQYIHSHKIIHRDIKPANLIRRDQDKQLVMIDFGAVKDKVNPPQVDPSDQTALTAYAIGTPGYAPPEQMAMRPVYGSDLYAIGVTCVYLLTGRSPKDLPYDPRTGELSWQNYATVSDHFTKILRKLLDISVHSRYQMAEEVLSDLQMEPYLESLSQNLAFAPLEPVTATYISPDIRISPSTRLAEAIRARRERRSSKTDTYGGVERRQTKKFTAPSLIESYGKGHRDFSNQTLNHLDLRKQTLVGAKFAKSNLRFVNFVGADLSNTNLSRTDLSQAQLKNANLTGAYLGGANLKEADLRGANLTRVSLEGAKLTEANLCGADLTGAVISDQQLAAARTNWSTVRPNGRRSFR</sequence>
<dbReference type="InterPro" id="IPR017441">
    <property type="entry name" value="Protein_kinase_ATP_BS"/>
</dbReference>
<dbReference type="Proteomes" id="UP000249794">
    <property type="component" value="Unassembled WGS sequence"/>
</dbReference>
<comment type="catalytic activity">
    <reaction evidence="7 8">
        <text>L-seryl-[protein] + ATP = O-phospho-L-seryl-[protein] + ADP + H(+)</text>
        <dbReference type="Rhea" id="RHEA:17989"/>
        <dbReference type="Rhea" id="RHEA-COMP:9863"/>
        <dbReference type="Rhea" id="RHEA-COMP:11604"/>
        <dbReference type="ChEBI" id="CHEBI:15378"/>
        <dbReference type="ChEBI" id="CHEBI:29999"/>
        <dbReference type="ChEBI" id="CHEBI:30616"/>
        <dbReference type="ChEBI" id="CHEBI:83421"/>
        <dbReference type="ChEBI" id="CHEBI:456216"/>
        <dbReference type="EC" id="2.7.11.1"/>
    </reaction>
</comment>
<comment type="caution">
    <text evidence="11">The sequence shown here is derived from an EMBL/GenBank/DDBJ whole genome shotgun (WGS) entry which is preliminary data.</text>
</comment>
<evidence type="ECO:0000259" key="10">
    <source>
        <dbReference type="PROSITE" id="PS50011"/>
    </source>
</evidence>
<evidence type="ECO:0000313" key="12">
    <source>
        <dbReference type="Proteomes" id="UP000249794"/>
    </source>
</evidence>
<dbReference type="GO" id="GO:0005524">
    <property type="term" value="F:ATP binding"/>
    <property type="evidence" value="ECO:0007669"/>
    <property type="project" value="UniProtKB-UniRule"/>
</dbReference>
<comment type="similarity">
    <text evidence="8">Belongs to the protein kinase superfamily. Ser/Thr protein kinase family.</text>
</comment>
<dbReference type="InterPro" id="IPR001646">
    <property type="entry name" value="5peptide_repeat"/>
</dbReference>
<dbReference type="PROSITE" id="PS50011">
    <property type="entry name" value="PROTEIN_KINASE_DOM"/>
    <property type="match status" value="1"/>
</dbReference>
<dbReference type="InterPro" id="IPR000719">
    <property type="entry name" value="Prot_kinase_dom"/>
</dbReference>
<evidence type="ECO:0000256" key="8">
    <source>
        <dbReference type="PIRNR" id="PIRNR000647"/>
    </source>
</evidence>
<evidence type="ECO:0000256" key="1">
    <source>
        <dbReference type="ARBA" id="ARBA00022527"/>
    </source>
</evidence>
<keyword evidence="3 8" id="KW-0547">Nucleotide-binding</keyword>
<dbReference type="SUPFAM" id="SSF141571">
    <property type="entry name" value="Pentapeptide repeat-like"/>
    <property type="match status" value="1"/>
</dbReference>
<dbReference type="PANTHER" id="PTHR24363">
    <property type="entry name" value="SERINE/THREONINE PROTEIN KINASE"/>
    <property type="match status" value="1"/>
</dbReference>
<dbReference type="EMBL" id="QBMP01000004">
    <property type="protein sequence ID" value="PZO61148.1"/>
    <property type="molecule type" value="Genomic_DNA"/>
</dbReference>
<dbReference type="CDD" id="cd14014">
    <property type="entry name" value="STKc_PknB_like"/>
    <property type="match status" value="1"/>
</dbReference>
<evidence type="ECO:0000256" key="4">
    <source>
        <dbReference type="ARBA" id="ARBA00022777"/>
    </source>
</evidence>
<proteinExistence type="inferred from homology"/>
<reference evidence="12" key="1">
    <citation type="submission" date="2018-04" db="EMBL/GenBank/DDBJ databases">
        <authorList>
            <person name="Cornet L."/>
        </authorList>
    </citation>
    <scope>NUCLEOTIDE SEQUENCE [LARGE SCALE GENOMIC DNA]</scope>
</reference>
<dbReference type="Pfam" id="PF00805">
    <property type="entry name" value="Pentapeptide"/>
    <property type="match status" value="2"/>
</dbReference>
<evidence type="ECO:0000256" key="9">
    <source>
        <dbReference type="PROSITE-ProRule" id="PRU10141"/>
    </source>
</evidence>
<dbReference type="InterPro" id="IPR016252">
    <property type="entry name" value="Ser/Thr_kinase_SpkB"/>
</dbReference>
<dbReference type="PANTHER" id="PTHR24363:SF0">
    <property type="entry name" value="SERINE_THREONINE KINASE LIKE DOMAIN CONTAINING 1"/>
    <property type="match status" value="1"/>
</dbReference>
<organism evidence="11 12">
    <name type="scientific">Phormidesmis priestleyi</name>
    <dbReference type="NCBI Taxonomy" id="268141"/>
    <lineage>
        <taxon>Bacteria</taxon>
        <taxon>Bacillati</taxon>
        <taxon>Cyanobacteriota</taxon>
        <taxon>Cyanophyceae</taxon>
        <taxon>Leptolyngbyales</taxon>
        <taxon>Leptolyngbyaceae</taxon>
        <taxon>Phormidesmis</taxon>
    </lineage>
</organism>
<dbReference type="GO" id="GO:0106310">
    <property type="term" value="F:protein serine kinase activity"/>
    <property type="evidence" value="ECO:0007669"/>
    <property type="project" value="RHEA"/>
</dbReference>
<gene>
    <name evidence="11" type="ORF">DCF15_00915</name>
</gene>
<dbReference type="PIRSF" id="PIRSF000647">
    <property type="entry name" value="Ser/Thr_PK_SpkB"/>
    <property type="match status" value="1"/>
</dbReference>
<dbReference type="EC" id="2.7.11.1" evidence="8"/>
<evidence type="ECO:0000256" key="6">
    <source>
        <dbReference type="ARBA" id="ARBA00047899"/>
    </source>
</evidence>
<evidence type="ECO:0000256" key="7">
    <source>
        <dbReference type="ARBA" id="ARBA00048679"/>
    </source>
</evidence>
<keyword evidence="4 8" id="KW-0418">Kinase</keyword>
<dbReference type="NCBIfam" id="NF045510">
    <property type="entry name" value="4Cys_prefix_kin"/>
    <property type="match status" value="1"/>
</dbReference>
<evidence type="ECO:0000256" key="2">
    <source>
        <dbReference type="ARBA" id="ARBA00022679"/>
    </source>
</evidence>
<accession>A0A2W5A1U8</accession>
<dbReference type="Pfam" id="PF00069">
    <property type="entry name" value="Pkinase"/>
    <property type="match status" value="1"/>
</dbReference>
<dbReference type="SMART" id="SM00220">
    <property type="entry name" value="S_TKc"/>
    <property type="match status" value="1"/>
</dbReference>
<feature type="domain" description="Protein kinase" evidence="10">
    <location>
        <begin position="34"/>
        <end position="301"/>
    </location>
</feature>
<dbReference type="AlphaFoldDB" id="A0A2W5A1U8"/>
<dbReference type="PROSITE" id="PS00107">
    <property type="entry name" value="PROTEIN_KINASE_ATP"/>
    <property type="match status" value="1"/>
</dbReference>
<dbReference type="GO" id="GO:0004674">
    <property type="term" value="F:protein serine/threonine kinase activity"/>
    <property type="evidence" value="ECO:0007669"/>
    <property type="project" value="UniProtKB-UniRule"/>
</dbReference>
<dbReference type="Gene3D" id="2.160.20.80">
    <property type="entry name" value="E3 ubiquitin-protein ligase SopA"/>
    <property type="match status" value="1"/>
</dbReference>
<keyword evidence="2 8" id="KW-0808">Transferase</keyword>
<feature type="binding site" evidence="9">
    <location>
        <position position="65"/>
    </location>
    <ligand>
        <name>ATP</name>
        <dbReference type="ChEBI" id="CHEBI:30616"/>
    </ligand>
</feature>
<comment type="catalytic activity">
    <reaction evidence="6 8">
        <text>L-threonyl-[protein] + ATP = O-phospho-L-threonyl-[protein] + ADP + H(+)</text>
        <dbReference type="Rhea" id="RHEA:46608"/>
        <dbReference type="Rhea" id="RHEA-COMP:11060"/>
        <dbReference type="Rhea" id="RHEA-COMP:11605"/>
        <dbReference type="ChEBI" id="CHEBI:15378"/>
        <dbReference type="ChEBI" id="CHEBI:30013"/>
        <dbReference type="ChEBI" id="CHEBI:30616"/>
        <dbReference type="ChEBI" id="CHEBI:61977"/>
        <dbReference type="ChEBI" id="CHEBI:456216"/>
        <dbReference type="EC" id="2.7.11.1"/>
    </reaction>
</comment>
<evidence type="ECO:0000256" key="5">
    <source>
        <dbReference type="ARBA" id="ARBA00022840"/>
    </source>
</evidence>
<dbReference type="InterPro" id="IPR011009">
    <property type="entry name" value="Kinase-like_dom_sf"/>
</dbReference>
<reference evidence="11 12" key="2">
    <citation type="submission" date="2018-06" db="EMBL/GenBank/DDBJ databases">
        <title>Metagenomic assembly of (sub)arctic Cyanobacteria and their associated microbiome from non-axenic cultures.</title>
        <authorList>
            <person name="Baurain D."/>
        </authorList>
    </citation>
    <scope>NUCLEOTIDE SEQUENCE [LARGE SCALE GENOMIC DNA]</scope>
    <source>
        <strain evidence="11">ULC027bin1</strain>
    </source>
</reference>
<dbReference type="SUPFAM" id="SSF56112">
    <property type="entry name" value="Protein kinase-like (PK-like)"/>
    <property type="match status" value="1"/>
</dbReference>
<dbReference type="Gene3D" id="1.10.510.10">
    <property type="entry name" value="Transferase(Phosphotransferase) domain 1"/>
    <property type="match status" value="1"/>
</dbReference>